<name>A0A6G1D496_9ORYZ</name>
<comment type="caution">
    <text evidence="3">The sequence shown here is derived from an EMBL/GenBank/DDBJ whole genome shotgun (WGS) entry which is preliminary data.</text>
</comment>
<evidence type="ECO:0000313" key="4">
    <source>
        <dbReference type="Proteomes" id="UP000479710"/>
    </source>
</evidence>
<feature type="region of interest" description="Disordered" evidence="1">
    <location>
        <begin position="57"/>
        <end position="77"/>
    </location>
</feature>
<dbReference type="PROSITE" id="PS51257">
    <property type="entry name" value="PROKAR_LIPOPROTEIN"/>
    <property type="match status" value="1"/>
</dbReference>
<dbReference type="Proteomes" id="UP000479710">
    <property type="component" value="Unassembled WGS sequence"/>
</dbReference>
<feature type="signal peptide" evidence="2">
    <location>
        <begin position="1"/>
        <end position="24"/>
    </location>
</feature>
<proteinExistence type="predicted"/>
<keyword evidence="2" id="KW-0732">Signal</keyword>
<evidence type="ECO:0000256" key="1">
    <source>
        <dbReference type="SAM" id="MobiDB-lite"/>
    </source>
</evidence>
<protein>
    <submittedName>
        <fullName evidence="3">Uncharacterized protein</fullName>
    </submittedName>
</protein>
<reference evidence="3 4" key="1">
    <citation type="submission" date="2019-11" db="EMBL/GenBank/DDBJ databases">
        <title>Whole genome sequence of Oryza granulata.</title>
        <authorList>
            <person name="Li W."/>
        </authorList>
    </citation>
    <scope>NUCLEOTIDE SEQUENCE [LARGE SCALE GENOMIC DNA]</scope>
    <source>
        <strain evidence="4">cv. Menghai</strain>
        <tissue evidence="3">Leaf</tissue>
    </source>
</reference>
<feature type="chain" id="PRO_5026278813" evidence="2">
    <location>
        <begin position="25"/>
        <end position="77"/>
    </location>
</feature>
<evidence type="ECO:0000313" key="3">
    <source>
        <dbReference type="EMBL" id="KAF0907187.1"/>
    </source>
</evidence>
<dbReference type="AlphaFoldDB" id="A0A6G1D496"/>
<organism evidence="3 4">
    <name type="scientific">Oryza meyeriana var. granulata</name>
    <dbReference type="NCBI Taxonomy" id="110450"/>
    <lineage>
        <taxon>Eukaryota</taxon>
        <taxon>Viridiplantae</taxon>
        <taxon>Streptophyta</taxon>
        <taxon>Embryophyta</taxon>
        <taxon>Tracheophyta</taxon>
        <taxon>Spermatophyta</taxon>
        <taxon>Magnoliopsida</taxon>
        <taxon>Liliopsida</taxon>
        <taxon>Poales</taxon>
        <taxon>Poaceae</taxon>
        <taxon>BOP clade</taxon>
        <taxon>Oryzoideae</taxon>
        <taxon>Oryzeae</taxon>
        <taxon>Oryzinae</taxon>
        <taxon>Oryza</taxon>
        <taxon>Oryza meyeriana</taxon>
    </lineage>
</organism>
<accession>A0A6G1D496</accession>
<sequence length="77" mass="7820">MASKITVISLVLAALLACAAMSSAARSLQETASPLAEANKKLVTALKFNVPELPEIPGVPGFDEPGLPEIPGVPGLP</sequence>
<keyword evidence="4" id="KW-1185">Reference proteome</keyword>
<dbReference type="EMBL" id="SPHZ02000007">
    <property type="protein sequence ID" value="KAF0907187.1"/>
    <property type="molecule type" value="Genomic_DNA"/>
</dbReference>
<gene>
    <name evidence="3" type="ORF">E2562_015699</name>
</gene>
<evidence type="ECO:0000256" key="2">
    <source>
        <dbReference type="SAM" id="SignalP"/>
    </source>
</evidence>